<evidence type="ECO:0000256" key="1">
    <source>
        <dbReference type="ARBA" id="ARBA00011073"/>
    </source>
</evidence>
<dbReference type="Gene3D" id="3.50.30.30">
    <property type="match status" value="1"/>
</dbReference>
<sequence length="204" mass="21473">LNSPACALLNPDCLGSCDERTLQTVNVTGKVVLCSAPWDSKKGLNDTATRIAKAGAKGLIFAQHNSNLLVALDRGMPCVLVDFEIAHRITAYAASTRTPVVRISPTVSVIGNGVLSPRVAAFSSRGPSAAFPAIIKDNNYVTYMGQLYQLNLPSIAVPDLKGSVTVLRTVTNVDPEEAAYSAVVEAPAGVDVSVEPSVIKVHCR</sequence>
<name>A0A1E5VTZ9_9POAL</name>
<dbReference type="EMBL" id="LWDX02029646">
    <property type="protein sequence ID" value="OEL28598.1"/>
    <property type="molecule type" value="Genomic_DNA"/>
</dbReference>
<evidence type="ECO:0000313" key="4">
    <source>
        <dbReference type="EMBL" id="OEL28598.1"/>
    </source>
</evidence>
<comment type="similarity">
    <text evidence="1">Belongs to the peptidase S8 family.</text>
</comment>
<comment type="caution">
    <text evidence="4">The sequence shown here is derived from an EMBL/GenBank/DDBJ whole genome shotgun (WGS) entry which is preliminary data.</text>
</comment>
<dbReference type="PANTHER" id="PTHR10795">
    <property type="entry name" value="PROPROTEIN CONVERTASE SUBTILISIN/KEXIN"/>
    <property type="match status" value="1"/>
</dbReference>
<dbReference type="InterPro" id="IPR041469">
    <property type="entry name" value="Subtilisin-like_FN3"/>
</dbReference>
<feature type="domain" description="Subtilisin-like protease fibronectin type-III" evidence="3">
    <location>
        <begin position="149"/>
        <end position="201"/>
    </location>
</feature>
<dbReference type="Pfam" id="PF17766">
    <property type="entry name" value="fn3_6"/>
    <property type="match status" value="1"/>
</dbReference>
<evidence type="ECO:0000259" key="3">
    <source>
        <dbReference type="Pfam" id="PF17766"/>
    </source>
</evidence>
<keyword evidence="5" id="KW-1185">Reference proteome</keyword>
<dbReference type="Proteomes" id="UP000095767">
    <property type="component" value="Unassembled WGS sequence"/>
</dbReference>
<accession>A0A1E5VTZ9</accession>
<dbReference type="OrthoDB" id="206201at2759"/>
<dbReference type="AlphaFoldDB" id="A0A1E5VTZ9"/>
<evidence type="ECO:0000256" key="2">
    <source>
        <dbReference type="ARBA" id="ARBA00022729"/>
    </source>
</evidence>
<dbReference type="CDD" id="cd02120">
    <property type="entry name" value="PA_subtilisin_like"/>
    <property type="match status" value="1"/>
</dbReference>
<feature type="non-terminal residue" evidence="4">
    <location>
        <position position="1"/>
    </location>
</feature>
<reference evidence="4 5" key="1">
    <citation type="submission" date="2016-09" db="EMBL/GenBank/DDBJ databases">
        <title>The draft genome of Dichanthelium oligosanthes: A C3 panicoid grass species.</title>
        <authorList>
            <person name="Studer A.J."/>
            <person name="Schnable J.C."/>
            <person name="Brutnell T.P."/>
        </authorList>
    </citation>
    <scope>NUCLEOTIDE SEQUENCE [LARGE SCALE GENOMIC DNA]</scope>
    <source>
        <strain evidence="5">cv. Kellogg 1175</strain>
        <tissue evidence="4">Leaf</tissue>
    </source>
</reference>
<dbReference type="InterPro" id="IPR045051">
    <property type="entry name" value="SBT"/>
</dbReference>
<gene>
    <name evidence="4" type="ORF">BAE44_0010383</name>
</gene>
<proteinExistence type="inferred from homology"/>
<evidence type="ECO:0000313" key="5">
    <source>
        <dbReference type="Proteomes" id="UP000095767"/>
    </source>
</evidence>
<dbReference type="Gene3D" id="2.60.40.2310">
    <property type="match status" value="1"/>
</dbReference>
<dbReference type="STRING" id="888268.A0A1E5VTZ9"/>
<protein>
    <recommendedName>
        <fullName evidence="3">Subtilisin-like protease fibronectin type-III domain-containing protein</fullName>
    </recommendedName>
</protein>
<keyword evidence="2" id="KW-0732">Signal</keyword>
<organism evidence="4 5">
    <name type="scientific">Dichanthelium oligosanthes</name>
    <dbReference type="NCBI Taxonomy" id="888268"/>
    <lineage>
        <taxon>Eukaryota</taxon>
        <taxon>Viridiplantae</taxon>
        <taxon>Streptophyta</taxon>
        <taxon>Embryophyta</taxon>
        <taxon>Tracheophyta</taxon>
        <taxon>Spermatophyta</taxon>
        <taxon>Magnoliopsida</taxon>
        <taxon>Liliopsida</taxon>
        <taxon>Poales</taxon>
        <taxon>Poaceae</taxon>
        <taxon>PACMAD clade</taxon>
        <taxon>Panicoideae</taxon>
        <taxon>Panicodae</taxon>
        <taxon>Paniceae</taxon>
        <taxon>Dichantheliinae</taxon>
        <taxon>Dichanthelium</taxon>
    </lineage>
</organism>